<comment type="caution">
    <text evidence="3">The sequence shown here is derived from an EMBL/GenBank/DDBJ whole genome shotgun (WGS) entry which is preliminary data.</text>
</comment>
<keyword evidence="1" id="KW-0812">Transmembrane</keyword>
<evidence type="ECO:0000259" key="2">
    <source>
        <dbReference type="Pfam" id="PF07670"/>
    </source>
</evidence>
<feature type="transmembrane region" description="Helical" evidence="1">
    <location>
        <begin position="81"/>
        <end position="104"/>
    </location>
</feature>
<dbReference type="Proteomes" id="UP000190188">
    <property type="component" value="Unassembled WGS sequence"/>
</dbReference>
<evidence type="ECO:0000313" key="4">
    <source>
        <dbReference type="Proteomes" id="UP000190188"/>
    </source>
</evidence>
<protein>
    <submittedName>
        <fullName evidence="3">Nucleoside recognition domain-containing protein</fullName>
    </submittedName>
</protein>
<dbReference type="InterPro" id="IPR011642">
    <property type="entry name" value="Gate_dom"/>
</dbReference>
<keyword evidence="4" id="KW-1185">Reference proteome</keyword>
<feature type="transmembrane region" description="Helical" evidence="1">
    <location>
        <begin position="51"/>
        <end position="75"/>
    </location>
</feature>
<feature type="transmembrane region" description="Helical" evidence="1">
    <location>
        <begin position="378"/>
        <end position="404"/>
    </location>
</feature>
<evidence type="ECO:0000313" key="3">
    <source>
        <dbReference type="EMBL" id="OPA77850.1"/>
    </source>
</evidence>
<name>A0A1T2XDB3_9BACL</name>
<feature type="domain" description="Nucleoside transporter/FeoB GTPase Gate" evidence="2">
    <location>
        <begin position="47"/>
        <end position="142"/>
    </location>
</feature>
<keyword evidence="1" id="KW-0472">Membrane</keyword>
<dbReference type="EMBL" id="MSZX01000005">
    <property type="protein sequence ID" value="OPA77850.1"/>
    <property type="molecule type" value="Genomic_DNA"/>
</dbReference>
<feature type="transmembrane region" description="Helical" evidence="1">
    <location>
        <begin position="12"/>
        <end position="30"/>
    </location>
</feature>
<organism evidence="3 4">
    <name type="scientific">Paenibacillus selenitireducens</name>
    <dbReference type="NCBI Taxonomy" id="1324314"/>
    <lineage>
        <taxon>Bacteria</taxon>
        <taxon>Bacillati</taxon>
        <taxon>Bacillota</taxon>
        <taxon>Bacilli</taxon>
        <taxon>Bacillales</taxon>
        <taxon>Paenibacillaceae</taxon>
        <taxon>Paenibacillus</taxon>
    </lineage>
</organism>
<feature type="transmembrane region" description="Helical" evidence="1">
    <location>
        <begin position="288"/>
        <end position="309"/>
    </location>
</feature>
<evidence type="ECO:0000256" key="1">
    <source>
        <dbReference type="SAM" id="Phobius"/>
    </source>
</evidence>
<sequence>MNKNIRTSPWLTLISSFGAVLLVFCIVLYPDQAFQASLQGLSIWWKLIFPALLPFLVLSEMMIAFGFVHGLGILLDPVMKRLFGIPGVGGWALALGWTAGYPAGAEATAKLRNQQALERHEAHRLLALSHVSNPVFIVVVVGVGFLHQPQTGILLGIFHWGSALLTGIILHIISPRPPRTFLTDDTTVQTLSSPNSHAPKRRWQQIIGAIEEAHRSDGRTFGKLLGDAVTSAVQRLMMIGGYMMIFSIIAKIFHFLLPFTIESYWVQGFFEIHLGSYAFSHIQTLSTLVQMALLSGVLAWSGICAHLQVRSMTQSTDMSHIFFIATRFLHAILAMIITFACWNPLQSLMGRVMPTLLPAWTSAEEPTSHWLTQFQGWFSWYVLPIWFIGILALLMLGSGMFSLFRRRHS</sequence>
<keyword evidence="1" id="KW-1133">Transmembrane helix</keyword>
<dbReference type="STRING" id="1324314.BVG16_13890"/>
<dbReference type="Pfam" id="PF07670">
    <property type="entry name" value="Gate"/>
    <property type="match status" value="1"/>
</dbReference>
<reference evidence="3 4" key="1">
    <citation type="submission" date="2017-01" db="EMBL/GenBank/DDBJ databases">
        <title>Genome analysis of Paenibacillus selenitrireducens ES3-24.</title>
        <authorList>
            <person name="Xu D."/>
            <person name="Yao R."/>
            <person name="Zheng S."/>
        </authorList>
    </citation>
    <scope>NUCLEOTIDE SEQUENCE [LARGE SCALE GENOMIC DNA]</scope>
    <source>
        <strain evidence="3 4">ES3-24</strain>
    </source>
</reference>
<feature type="transmembrane region" description="Helical" evidence="1">
    <location>
        <begin position="321"/>
        <end position="345"/>
    </location>
</feature>
<dbReference type="AlphaFoldDB" id="A0A1T2XDB3"/>
<feature type="transmembrane region" description="Helical" evidence="1">
    <location>
        <begin position="152"/>
        <end position="173"/>
    </location>
</feature>
<feature type="transmembrane region" description="Helical" evidence="1">
    <location>
        <begin position="241"/>
        <end position="261"/>
    </location>
</feature>
<gene>
    <name evidence="3" type="ORF">BVG16_13890</name>
</gene>
<proteinExistence type="predicted"/>
<feature type="transmembrane region" description="Helical" evidence="1">
    <location>
        <begin position="125"/>
        <end position="146"/>
    </location>
</feature>
<accession>A0A1T2XDB3</accession>